<sequence>MEASPSPQQQQQQQQQQEKEEEVHVSAPPKITYSITQHYHHSSHLVQPPTAPQPPPQSTATPRYNATANWVNRILGHNGIEPSSLTPGQLELFANAMPEQQSRLIQIWQICPQPSRNAQSLPSSSHFPSAGAFDMHMHDSMVPERDGRDGDDEAQGYAEPYMISGYGLGGQESAAHKAAPLATEPSTGFPYRLSNDPIYQTPGQRWWERTQAGSMEY</sequence>
<organism evidence="2 3">
    <name type="scientific">Aspergillus ochraceoroseus</name>
    <dbReference type="NCBI Taxonomy" id="138278"/>
    <lineage>
        <taxon>Eukaryota</taxon>
        <taxon>Fungi</taxon>
        <taxon>Dikarya</taxon>
        <taxon>Ascomycota</taxon>
        <taxon>Pezizomycotina</taxon>
        <taxon>Eurotiomycetes</taxon>
        <taxon>Eurotiomycetidae</taxon>
        <taxon>Eurotiales</taxon>
        <taxon>Aspergillaceae</taxon>
        <taxon>Aspergillus</taxon>
        <taxon>Aspergillus subgen. Nidulantes</taxon>
    </lineage>
</organism>
<evidence type="ECO:0000256" key="1">
    <source>
        <dbReference type="SAM" id="MobiDB-lite"/>
    </source>
</evidence>
<dbReference type="AlphaFoldDB" id="A0A0F8VSC7"/>
<gene>
    <name evidence="2" type="ORF">AOCH_005375</name>
</gene>
<dbReference type="OrthoDB" id="5357075at2759"/>
<keyword evidence="3" id="KW-1185">Reference proteome</keyword>
<name>A0A0F8VSC7_9EURO</name>
<dbReference type="Proteomes" id="UP000034947">
    <property type="component" value="Unassembled WGS sequence"/>
</dbReference>
<accession>A0A0F8VSC7</accession>
<feature type="region of interest" description="Disordered" evidence="1">
    <location>
        <begin position="1"/>
        <end position="63"/>
    </location>
</feature>
<dbReference type="VEuPathDB" id="FungiDB:P175DRAFT_0502734"/>
<evidence type="ECO:0000313" key="3">
    <source>
        <dbReference type="Proteomes" id="UP000034947"/>
    </source>
</evidence>
<comment type="caution">
    <text evidence="2">The sequence shown here is derived from an EMBL/GenBank/DDBJ whole genome shotgun (WGS) entry which is preliminary data.</text>
</comment>
<reference evidence="2 3" key="1">
    <citation type="submission" date="2015-02" db="EMBL/GenBank/DDBJ databases">
        <title>Draft Genome Sequences of Two Closely-Related Aflatoxigenic Aspergillus Species Obtained from the Cote d'Ivoire.</title>
        <authorList>
            <person name="Moore G.G."/>
            <person name="Beltz S.B."/>
            <person name="Mack B.M."/>
        </authorList>
    </citation>
    <scope>NUCLEOTIDE SEQUENCE [LARGE SCALE GENOMIC DNA]</scope>
    <source>
        <strain evidence="2 3">SRRC1432</strain>
    </source>
</reference>
<dbReference type="EMBL" id="JYKN01000006">
    <property type="protein sequence ID" value="KKK26126.1"/>
    <property type="molecule type" value="Genomic_DNA"/>
</dbReference>
<protein>
    <submittedName>
        <fullName evidence="2">Uncharacterized protein</fullName>
    </submittedName>
</protein>
<proteinExistence type="predicted"/>
<evidence type="ECO:0000313" key="2">
    <source>
        <dbReference type="EMBL" id="KKK26126.1"/>
    </source>
</evidence>